<dbReference type="Proteomes" id="UP000317180">
    <property type="component" value="Unassembled WGS sequence"/>
</dbReference>
<reference evidence="2 3" key="1">
    <citation type="submission" date="2019-06" db="EMBL/GenBank/DDBJ databases">
        <title>Whole genome shotgun sequence of Brevibacillus agri NBRC 15538.</title>
        <authorList>
            <person name="Hosoyama A."/>
            <person name="Uohara A."/>
            <person name="Ohji S."/>
            <person name="Ichikawa N."/>
        </authorList>
    </citation>
    <scope>NUCLEOTIDE SEQUENCE [LARGE SCALE GENOMIC DNA]</scope>
    <source>
        <strain evidence="2 3">NBRC 15538</strain>
    </source>
</reference>
<sequence length="74" mass="7927">MVNPIDGDFRKAKKTDRQPGCPQATADAKQADVLVRFLPDVKMLVGADCAAKDSDLPTVPTIPQLAVAPARLIR</sequence>
<feature type="region of interest" description="Disordered" evidence="1">
    <location>
        <begin position="1"/>
        <end position="26"/>
    </location>
</feature>
<evidence type="ECO:0000313" key="3">
    <source>
        <dbReference type="Proteomes" id="UP000317180"/>
    </source>
</evidence>
<comment type="caution">
    <text evidence="2">The sequence shown here is derived from an EMBL/GenBank/DDBJ whole genome shotgun (WGS) entry which is preliminary data.</text>
</comment>
<accession>A0ABQ0SWG9</accession>
<dbReference type="EMBL" id="BJOD01000065">
    <property type="protein sequence ID" value="GED28284.1"/>
    <property type="molecule type" value="Genomic_DNA"/>
</dbReference>
<protein>
    <submittedName>
        <fullName evidence="2">Uncharacterized protein</fullName>
    </submittedName>
</protein>
<organism evidence="2 3">
    <name type="scientific">Brevibacillus agri</name>
    <dbReference type="NCBI Taxonomy" id="51101"/>
    <lineage>
        <taxon>Bacteria</taxon>
        <taxon>Bacillati</taxon>
        <taxon>Bacillota</taxon>
        <taxon>Bacilli</taxon>
        <taxon>Bacillales</taxon>
        <taxon>Paenibacillaceae</taxon>
        <taxon>Brevibacillus</taxon>
    </lineage>
</organism>
<name>A0ABQ0SWG9_9BACL</name>
<evidence type="ECO:0000313" key="2">
    <source>
        <dbReference type="EMBL" id="GED28284.1"/>
    </source>
</evidence>
<proteinExistence type="predicted"/>
<keyword evidence="3" id="KW-1185">Reference proteome</keyword>
<gene>
    <name evidence="2" type="ORF">BAG01nite_43860</name>
</gene>
<evidence type="ECO:0000256" key="1">
    <source>
        <dbReference type="SAM" id="MobiDB-lite"/>
    </source>
</evidence>